<evidence type="ECO:0000313" key="3">
    <source>
        <dbReference type="EMBL" id="VTQ68602.1"/>
    </source>
</evidence>
<evidence type="ECO:0000313" key="2">
    <source>
        <dbReference type="EMBL" id="RBT68625.1"/>
    </source>
</evidence>
<dbReference type="AlphaFoldDB" id="A0A1V8XB41"/>
<evidence type="ECO:0000313" key="4">
    <source>
        <dbReference type="Proteomes" id="UP000253498"/>
    </source>
</evidence>
<evidence type="ECO:0000256" key="1">
    <source>
        <dbReference type="SAM" id="Phobius"/>
    </source>
</evidence>
<dbReference type="EMBL" id="LESJ01000005">
    <property type="protein sequence ID" value="RBT68625.1"/>
    <property type="molecule type" value="Genomic_DNA"/>
</dbReference>
<gene>
    <name evidence="2" type="ORF">EB03_01759</name>
    <name evidence="3" type="ORF">NCTC12204_02357</name>
</gene>
<organism evidence="3 5">
    <name type="scientific">Enterococcus hirae</name>
    <dbReference type="NCBI Taxonomy" id="1354"/>
    <lineage>
        <taxon>Bacteria</taxon>
        <taxon>Bacillati</taxon>
        <taxon>Bacillota</taxon>
        <taxon>Bacilli</taxon>
        <taxon>Lactobacillales</taxon>
        <taxon>Enterococcaceae</taxon>
        <taxon>Enterococcus</taxon>
    </lineage>
</organism>
<dbReference type="Proteomes" id="UP000253498">
    <property type="component" value="Unassembled WGS sequence"/>
</dbReference>
<proteinExistence type="predicted"/>
<keyword evidence="1" id="KW-0472">Membrane</keyword>
<sequence>MIQLLMGIAALLLLFVSYYLLKKQPIFFVLIEETEKNRGYLQFYGAIYAFLGVLGIFVAFFNQRFIALAYLLLVIIVASVFSFTFARKMVKPNSK</sequence>
<name>A0A1V8XB41_ENTHR</name>
<comment type="caution">
    <text evidence="3">The sequence shown here is derived from an EMBL/GenBank/DDBJ whole genome shotgun (WGS) entry which is preliminary data.</text>
</comment>
<dbReference type="STRING" id="1354.A6P53_11000"/>
<evidence type="ECO:0008006" key="6">
    <source>
        <dbReference type="Google" id="ProtNLM"/>
    </source>
</evidence>
<evidence type="ECO:0000313" key="5">
    <source>
        <dbReference type="Proteomes" id="UP000352698"/>
    </source>
</evidence>
<keyword evidence="1" id="KW-0812">Transmembrane</keyword>
<dbReference type="GeneID" id="56786639"/>
<protein>
    <recommendedName>
        <fullName evidence="6">DUF3784 domain-containing protein</fullName>
    </recommendedName>
</protein>
<dbReference type="Proteomes" id="UP000352698">
    <property type="component" value="Unassembled WGS sequence"/>
</dbReference>
<feature type="transmembrane region" description="Helical" evidence="1">
    <location>
        <begin position="6"/>
        <end position="21"/>
    </location>
</feature>
<keyword evidence="1" id="KW-1133">Transmembrane helix</keyword>
<feature type="transmembrane region" description="Helical" evidence="1">
    <location>
        <begin position="67"/>
        <end position="86"/>
    </location>
</feature>
<reference evidence="2 4" key="1">
    <citation type="submission" date="2015-06" db="EMBL/GenBank/DDBJ databases">
        <title>The Genome Sequence of Enterococcus hirae 88EA1.</title>
        <authorList>
            <consortium name="The Broad Institute Genomics Platform"/>
            <consortium name="The Broad Institute Genome Sequencing Center for Infectious Disease"/>
            <person name="Earl A.M."/>
            <person name="Van Tyne D."/>
            <person name="Lebreton F."/>
            <person name="Saavedra J.T."/>
            <person name="Gilmore M.S."/>
            <person name="Manson McGuire A."/>
            <person name="Clock S."/>
            <person name="Crupain M."/>
            <person name="Rangan U."/>
            <person name="Young S."/>
            <person name="Abouelleil A."/>
            <person name="Cao P."/>
            <person name="Chapman S.B."/>
            <person name="Griggs A."/>
            <person name="Priest M."/>
            <person name="Shea T."/>
            <person name="Wortman J."/>
            <person name="Nusbaum C."/>
            <person name="Birren B."/>
        </authorList>
    </citation>
    <scope>NUCLEOTIDE SEQUENCE [LARGE SCALE GENOMIC DNA]</scope>
    <source>
        <strain evidence="2 4">88EA1</strain>
    </source>
</reference>
<feature type="transmembrane region" description="Helical" evidence="1">
    <location>
        <begin position="41"/>
        <end position="61"/>
    </location>
</feature>
<accession>A0A1V8XB41</accession>
<reference evidence="3 5" key="2">
    <citation type="submission" date="2019-05" db="EMBL/GenBank/DDBJ databases">
        <authorList>
            <consortium name="Pathogen Informatics"/>
        </authorList>
    </citation>
    <scope>NUCLEOTIDE SEQUENCE [LARGE SCALE GENOMIC DNA]</scope>
    <source>
        <strain evidence="3 5">NCTC12204</strain>
    </source>
</reference>
<dbReference type="RefSeq" id="WP_010720887.1">
    <property type="nucleotide sequence ID" value="NZ_AP027299.1"/>
</dbReference>
<dbReference type="EMBL" id="CABEEP010000001">
    <property type="protein sequence ID" value="VTQ68602.1"/>
    <property type="molecule type" value="Genomic_DNA"/>
</dbReference>